<dbReference type="EMBL" id="JBGFUD010006534">
    <property type="protein sequence ID" value="MFH4981053.1"/>
    <property type="molecule type" value="Genomic_DNA"/>
</dbReference>
<sequence length="111" mass="13063">MLRYICIFEARNDHSLSALKESHEHMMAEQREHCEYEIAIVRKEQKEELEEEKEANRVALDVVQQEHEAEFKNLSEELRHHSCADTTMGACQASTSLECRHDAQVRTERHN</sequence>
<accession>A0ABD6EM56</accession>
<dbReference type="Proteomes" id="UP001608902">
    <property type="component" value="Unassembled WGS sequence"/>
</dbReference>
<organism evidence="1 2">
    <name type="scientific">Gnathostoma spinigerum</name>
    <dbReference type="NCBI Taxonomy" id="75299"/>
    <lineage>
        <taxon>Eukaryota</taxon>
        <taxon>Metazoa</taxon>
        <taxon>Ecdysozoa</taxon>
        <taxon>Nematoda</taxon>
        <taxon>Chromadorea</taxon>
        <taxon>Rhabditida</taxon>
        <taxon>Spirurina</taxon>
        <taxon>Gnathostomatomorpha</taxon>
        <taxon>Gnathostomatoidea</taxon>
        <taxon>Gnathostomatidae</taxon>
        <taxon>Gnathostoma</taxon>
    </lineage>
</organism>
<name>A0ABD6EM56_9BILA</name>
<comment type="caution">
    <text evidence="1">The sequence shown here is derived from an EMBL/GenBank/DDBJ whole genome shotgun (WGS) entry which is preliminary data.</text>
</comment>
<dbReference type="AlphaFoldDB" id="A0ABD6EM56"/>
<reference evidence="1 2" key="1">
    <citation type="submission" date="2024-08" db="EMBL/GenBank/DDBJ databases">
        <title>Gnathostoma spinigerum genome.</title>
        <authorList>
            <person name="Gonzalez-Bertolin B."/>
            <person name="Monzon S."/>
            <person name="Zaballos A."/>
            <person name="Jimenez P."/>
            <person name="Dekumyoy P."/>
            <person name="Varona S."/>
            <person name="Cuesta I."/>
            <person name="Sumanam S."/>
            <person name="Adisakwattana P."/>
            <person name="Gasser R.B."/>
            <person name="Hernandez-Gonzalez A."/>
            <person name="Young N.D."/>
            <person name="Perteguer M.J."/>
        </authorList>
    </citation>
    <scope>NUCLEOTIDE SEQUENCE [LARGE SCALE GENOMIC DNA]</scope>
    <source>
        <strain evidence="1">AL3</strain>
        <tissue evidence="1">Liver</tissue>
    </source>
</reference>
<protein>
    <submittedName>
        <fullName evidence="1">Uncharacterized protein</fullName>
    </submittedName>
</protein>
<proteinExistence type="predicted"/>
<evidence type="ECO:0000313" key="2">
    <source>
        <dbReference type="Proteomes" id="UP001608902"/>
    </source>
</evidence>
<gene>
    <name evidence="1" type="ORF">AB6A40_007762</name>
</gene>
<evidence type="ECO:0000313" key="1">
    <source>
        <dbReference type="EMBL" id="MFH4981053.1"/>
    </source>
</evidence>
<keyword evidence="2" id="KW-1185">Reference proteome</keyword>